<dbReference type="Pfam" id="PF11738">
    <property type="entry name" value="DUF3298"/>
    <property type="match status" value="1"/>
</dbReference>
<dbReference type="OrthoDB" id="5637at2"/>
<dbReference type="InterPro" id="IPR037126">
    <property type="entry name" value="PdaC/RsiV-like_sf"/>
</dbReference>
<evidence type="ECO:0000313" key="3">
    <source>
        <dbReference type="EMBL" id="SMC85688.1"/>
    </source>
</evidence>
<dbReference type="AlphaFoldDB" id="A0A1W2CM21"/>
<name>A0A1W2CM21_9FIRM</name>
<dbReference type="Gene3D" id="3.90.640.20">
    <property type="entry name" value="Heat-shock cognate protein, ATPase"/>
    <property type="match status" value="1"/>
</dbReference>
<dbReference type="Gene3D" id="3.30.565.40">
    <property type="entry name" value="Fervidobacterium nodosum Rt17-B1 like"/>
    <property type="match status" value="1"/>
</dbReference>
<organism evidence="3 4">
    <name type="scientific">Papillibacter cinnamivorans DSM 12816</name>
    <dbReference type="NCBI Taxonomy" id="1122930"/>
    <lineage>
        <taxon>Bacteria</taxon>
        <taxon>Bacillati</taxon>
        <taxon>Bacillota</taxon>
        <taxon>Clostridia</taxon>
        <taxon>Eubacteriales</taxon>
        <taxon>Oscillospiraceae</taxon>
        <taxon>Papillibacter</taxon>
    </lineage>
</organism>
<feature type="domain" description="Deacetylase PdaC" evidence="2">
    <location>
        <begin position="26"/>
        <end position="121"/>
    </location>
</feature>
<evidence type="ECO:0000259" key="1">
    <source>
        <dbReference type="Pfam" id="PF11738"/>
    </source>
</evidence>
<dbReference type="InterPro" id="IPR025303">
    <property type="entry name" value="PdaC"/>
</dbReference>
<dbReference type="STRING" id="1122930.SAMN02745168_0057"/>
<keyword evidence="4" id="KW-1185">Reference proteome</keyword>
<sequence length="238" mass="27233">MLRNQTSVELETVSLKREMTHEGIPVLSVSVSVPRIVRPVRPAAAKRINRYYQHACKVFLHYCETYLFKLAVEEFEGALANSFPFRKFDAVFTYTVTWNQDCVLSLYTDSYEYTDGAHGNTVRYADTWDLNTGYPLPITAFFPHGAPWRKRLIAGAAKQAEAGIASGESMYFDDYKKLLVKHFNSQNYYLVSEGLAVYYQLYTIAPYVEGIVSFVMPFDESEGPFHPRCPRENARADL</sequence>
<dbReference type="Pfam" id="PF13739">
    <property type="entry name" value="PdaC"/>
    <property type="match status" value="1"/>
</dbReference>
<dbReference type="Proteomes" id="UP000192790">
    <property type="component" value="Unassembled WGS sequence"/>
</dbReference>
<dbReference type="EMBL" id="FWXW01000010">
    <property type="protein sequence ID" value="SMC85688.1"/>
    <property type="molecule type" value="Genomic_DNA"/>
</dbReference>
<protein>
    <recommendedName>
        <fullName evidence="5">DUF3298 domain-containing protein</fullName>
    </recommendedName>
</protein>
<gene>
    <name evidence="3" type="ORF">SAMN02745168_0057</name>
</gene>
<proteinExistence type="predicted"/>
<accession>A0A1W2CM21</accession>
<dbReference type="InterPro" id="IPR021729">
    <property type="entry name" value="DUF3298"/>
</dbReference>
<dbReference type="RefSeq" id="WP_084235479.1">
    <property type="nucleotide sequence ID" value="NZ_FWXW01000010.1"/>
</dbReference>
<reference evidence="3 4" key="1">
    <citation type="submission" date="2017-04" db="EMBL/GenBank/DDBJ databases">
        <authorList>
            <person name="Afonso C.L."/>
            <person name="Miller P.J."/>
            <person name="Scott M.A."/>
            <person name="Spackman E."/>
            <person name="Goraichik I."/>
            <person name="Dimitrov K.M."/>
            <person name="Suarez D.L."/>
            <person name="Swayne D.E."/>
        </authorList>
    </citation>
    <scope>NUCLEOTIDE SEQUENCE [LARGE SCALE GENOMIC DNA]</scope>
    <source>
        <strain evidence="3 4">DSM 12816</strain>
    </source>
</reference>
<evidence type="ECO:0008006" key="5">
    <source>
        <dbReference type="Google" id="ProtNLM"/>
    </source>
</evidence>
<evidence type="ECO:0000259" key="2">
    <source>
        <dbReference type="Pfam" id="PF13739"/>
    </source>
</evidence>
<feature type="domain" description="DUF3298" evidence="1">
    <location>
        <begin position="179"/>
        <end position="219"/>
    </location>
</feature>
<evidence type="ECO:0000313" key="4">
    <source>
        <dbReference type="Proteomes" id="UP000192790"/>
    </source>
</evidence>